<keyword evidence="2" id="KW-1185">Reference proteome</keyword>
<dbReference type="Gene3D" id="2.40.30.100">
    <property type="entry name" value="AF2212/PG0164-like"/>
    <property type="match status" value="1"/>
</dbReference>
<protein>
    <submittedName>
        <fullName evidence="1">DUF1905 domain-containing protein</fullName>
    </submittedName>
</protein>
<dbReference type="InterPro" id="IPR015018">
    <property type="entry name" value="DUF1905"/>
</dbReference>
<evidence type="ECO:0000313" key="2">
    <source>
        <dbReference type="Proteomes" id="UP000597617"/>
    </source>
</evidence>
<name>A0ABS0ICV7_9BACT</name>
<gene>
    <name evidence="1" type="ORF">I2I05_02125</name>
</gene>
<sequence length="166" mass="17955">MLELFNAEVTLERFPGKGGWTYAPVGQLPFKVKTHFGNLKVRGQLDEVVLAEAHLMPMGKGLRLLPVNAELRKRLGKQAGDVVHLQLFAIEAPSALAVSLADFTECLAEVPAALGAFQQLTAAEQQAWLAWVSHAEADEEKVARIEQAMAQLGGTARPHKGLLPPS</sequence>
<dbReference type="Pfam" id="PF08922">
    <property type="entry name" value="DUF1905"/>
    <property type="match status" value="1"/>
</dbReference>
<dbReference type="SUPFAM" id="SSF141694">
    <property type="entry name" value="AF2212/PG0164-like"/>
    <property type="match status" value="1"/>
</dbReference>
<dbReference type="Proteomes" id="UP000597617">
    <property type="component" value="Unassembled WGS sequence"/>
</dbReference>
<comment type="caution">
    <text evidence="1">The sequence shown here is derived from an EMBL/GenBank/DDBJ whole genome shotgun (WGS) entry which is preliminary data.</text>
</comment>
<reference evidence="1 2" key="1">
    <citation type="submission" date="2020-11" db="EMBL/GenBank/DDBJ databases">
        <authorList>
            <person name="Kim M.K."/>
        </authorList>
    </citation>
    <scope>NUCLEOTIDE SEQUENCE [LARGE SCALE GENOMIC DNA]</scope>
    <source>
        <strain evidence="1 2">BT683</strain>
    </source>
</reference>
<dbReference type="Pfam" id="PF13376">
    <property type="entry name" value="OmdA"/>
    <property type="match status" value="1"/>
</dbReference>
<dbReference type="RefSeq" id="WP_196280548.1">
    <property type="nucleotide sequence ID" value="NZ_JADQDQ010000001.1"/>
</dbReference>
<organism evidence="1 2">
    <name type="scientific">Hymenobacter jeongseonensis</name>
    <dbReference type="NCBI Taxonomy" id="2791027"/>
    <lineage>
        <taxon>Bacteria</taxon>
        <taxon>Pseudomonadati</taxon>
        <taxon>Bacteroidota</taxon>
        <taxon>Cytophagia</taxon>
        <taxon>Cytophagales</taxon>
        <taxon>Hymenobacteraceae</taxon>
        <taxon>Hymenobacter</taxon>
    </lineage>
</organism>
<dbReference type="EMBL" id="JADQDQ010000001">
    <property type="protein sequence ID" value="MBF9236182.1"/>
    <property type="molecule type" value="Genomic_DNA"/>
</dbReference>
<dbReference type="InterPro" id="IPR037079">
    <property type="entry name" value="AF2212/PG0164-like_sf"/>
</dbReference>
<evidence type="ECO:0000313" key="1">
    <source>
        <dbReference type="EMBL" id="MBF9236182.1"/>
    </source>
</evidence>
<accession>A0ABS0ICV7</accession>
<proteinExistence type="predicted"/>